<proteinExistence type="predicted"/>
<dbReference type="PROSITE" id="PS50850">
    <property type="entry name" value="MFS"/>
    <property type="match status" value="1"/>
</dbReference>
<evidence type="ECO:0000259" key="6">
    <source>
        <dbReference type="PROSITE" id="PS50850"/>
    </source>
</evidence>
<evidence type="ECO:0000256" key="4">
    <source>
        <dbReference type="ARBA" id="ARBA00023136"/>
    </source>
</evidence>
<sequence>MNLEVQSQIDTKMERRKNLILLLLFLAGVVNYLDRSALSISAPFIQKDLALSSIEMGAIFSCFSIGYALFNIIGGIASDKYGAKKTLLVAMIVWSSFSGSIFFAVGFLSLIIIRILFGMAEGPLSTTTNKMINTWFPPNKRASTMGIASSGTPLGGAISGPIIGFICIKYGWRISFIIIMSIGFIWAIAWWKIAKEKTNNEYQDAESQEEVSKNVEIEQEKPINKIKTSFYLKQKTIIFTAVAFFSYNYILFFFLTWYPSYLIKERGLSIATMSIVNIVPWTLGFIGLAFGGILSDKLVKKFKNRHVLFSRKIIVVSCLFIAAVSIILAGVVKNTVGSISMLAIAVFFMYLTGAIYWGIVDDVVDSNNVGSVGGFMHAIGNCAGILGPLVTGFIVQYTGGFTTAFVLAGVIALIGSLGALRFIKPISKVDYENAPRVAIK</sequence>
<dbReference type="GO" id="GO:0022857">
    <property type="term" value="F:transmembrane transporter activity"/>
    <property type="evidence" value="ECO:0007669"/>
    <property type="project" value="InterPro"/>
</dbReference>
<keyword evidence="2 5" id="KW-0812">Transmembrane</keyword>
<feature type="transmembrane region" description="Helical" evidence="5">
    <location>
        <begin position="401"/>
        <end position="423"/>
    </location>
</feature>
<name>A0AA47I439_9CLOT</name>
<feature type="domain" description="Major facilitator superfamily (MFS) profile" evidence="6">
    <location>
        <begin position="20"/>
        <end position="427"/>
    </location>
</feature>
<feature type="transmembrane region" description="Helical" evidence="5">
    <location>
        <begin position="338"/>
        <end position="360"/>
    </location>
</feature>
<keyword evidence="4 5" id="KW-0472">Membrane</keyword>
<accession>A0AA47I439</accession>
<feature type="transmembrane region" description="Helical" evidence="5">
    <location>
        <begin position="270"/>
        <end position="293"/>
    </location>
</feature>
<feature type="transmembrane region" description="Helical" evidence="5">
    <location>
        <begin position="313"/>
        <end position="332"/>
    </location>
</feature>
<organism evidence="7 8">
    <name type="scientific">Clostridium estertheticum</name>
    <dbReference type="NCBI Taxonomy" id="238834"/>
    <lineage>
        <taxon>Bacteria</taxon>
        <taxon>Bacillati</taxon>
        <taxon>Bacillota</taxon>
        <taxon>Clostridia</taxon>
        <taxon>Eubacteriales</taxon>
        <taxon>Clostridiaceae</taxon>
        <taxon>Clostridium</taxon>
    </lineage>
</organism>
<dbReference type="InterPro" id="IPR011701">
    <property type="entry name" value="MFS"/>
</dbReference>
<comment type="subcellular location">
    <subcellularLocation>
        <location evidence="1">Cell membrane</location>
        <topology evidence="1">Multi-pass membrane protein</topology>
    </subcellularLocation>
</comment>
<dbReference type="InterPro" id="IPR020846">
    <property type="entry name" value="MFS_dom"/>
</dbReference>
<reference evidence="7" key="1">
    <citation type="submission" date="2021-11" db="EMBL/GenBank/DDBJ databases">
        <title>Clostridia strains as spoilage organisms.</title>
        <authorList>
            <person name="Wambui J."/>
            <person name="Stevens M.J.A."/>
            <person name="Stephan R."/>
        </authorList>
    </citation>
    <scope>NUCLEOTIDE SEQUENCE</scope>
    <source>
        <strain evidence="7">CF009</strain>
    </source>
</reference>
<dbReference type="PANTHER" id="PTHR11662:SF399">
    <property type="entry name" value="FI19708P1-RELATED"/>
    <property type="match status" value="1"/>
</dbReference>
<evidence type="ECO:0000313" key="8">
    <source>
        <dbReference type="Proteomes" id="UP001164733"/>
    </source>
</evidence>
<dbReference type="RefSeq" id="WP_216122034.1">
    <property type="nucleotide sequence ID" value="NZ_CP086239.1"/>
</dbReference>
<dbReference type="AlphaFoldDB" id="A0AA47I439"/>
<feature type="transmembrane region" description="Helical" evidence="5">
    <location>
        <begin position="237"/>
        <end position="258"/>
    </location>
</feature>
<dbReference type="Proteomes" id="UP001164733">
    <property type="component" value="Chromosome"/>
</dbReference>
<gene>
    <name evidence="7" type="ORF">LL038_14205</name>
</gene>
<dbReference type="Pfam" id="PF07690">
    <property type="entry name" value="MFS_1"/>
    <property type="match status" value="1"/>
</dbReference>
<evidence type="ECO:0000256" key="2">
    <source>
        <dbReference type="ARBA" id="ARBA00022692"/>
    </source>
</evidence>
<evidence type="ECO:0000256" key="5">
    <source>
        <dbReference type="SAM" id="Phobius"/>
    </source>
</evidence>
<dbReference type="GO" id="GO:0005886">
    <property type="term" value="C:plasma membrane"/>
    <property type="evidence" value="ECO:0007669"/>
    <property type="project" value="UniProtKB-SubCell"/>
</dbReference>
<feature type="transmembrane region" description="Helical" evidence="5">
    <location>
        <begin position="170"/>
        <end position="191"/>
    </location>
</feature>
<feature type="transmembrane region" description="Helical" evidence="5">
    <location>
        <begin position="372"/>
        <end position="395"/>
    </location>
</feature>
<dbReference type="EMBL" id="CP086239">
    <property type="protein sequence ID" value="WAG58807.1"/>
    <property type="molecule type" value="Genomic_DNA"/>
</dbReference>
<feature type="transmembrane region" description="Helical" evidence="5">
    <location>
        <begin position="88"/>
        <end position="117"/>
    </location>
</feature>
<dbReference type="InterPro" id="IPR050382">
    <property type="entry name" value="MFS_Na/Anion_cotransporter"/>
</dbReference>
<evidence type="ECO:0000256" key="3">
    <source>
        <dbReference type="ARBA" id="ARBA00022989"/>
    </source>
</evidence>
<keyword evidence="3 5" id="KW-1133">Transmembrane helix</keyword>
<dbReference type="CDD" id="cd17319">
    <property type="entry name" value="MFS_ExuT_GudP_like"/>
    <property type="match status" value="1"/>
</dbReference>
<dbReference type="PANTHER" id="PTHR11662">
    <property type="entry name" value="SOLUTE CARRIER FAMILY 17"/>
    <property type="match status" value="1"/>
</dbReference>
<feature type="transmembrane region" description="Helical" evidence="5">
    <location>
        <begin position="57"/>
        <end position="76"/>
    </location>
</feature>
<evidence type="ECO:0000256" key="1">
    <source>
        <dbReference type="ARBA" id="ARBA00004651"/>
    </source>
</evidence>
<protein>
    <submittedName>
        <fullName evidence="7">MFS transporter</fullName>
    </submittedName>
</protein>
<evidence type="ECO:0000313" key="7">
    <source>
        <dbReference type="EMBL" id="WAG58807.1"/>
    </source>
</evidence>